<dbReference type="InterPro" id="IPR052598">
    <property type="entry name" value="IgSF_CEA-related"/>
</dbReference>
<reference evidence="6" key="1">
    <citation type="submission" date="2025-08" db="UniProtKB">
        <authorList>
            <consortium name="Ensembl"/>
        </authorList>
    </citation>
    <scope>IDENTIFICATION</scope>
</reference>
<dbReference type="InterPro" id="IPR007110">
    <property type="entry name" value="Ig-like_dom"/>
</dbReference>
<organism evidence="6 7">
    <name type="scientific">Periophthalmus magnuspinnatus</name>
    <dbReference type="NCBI Taxonomy" id="409849"/>
    <lineage>
        <taxon>Eukaryota</taxon>
        <taxon>Metazoa</taxon>
        <taxon>Chordata</taxon>
        <taxon>Craniata</taxon>
        <taxon>Vertebrata</taxon>
        <taxon>Euteleostomi</taxon>
        <taxon>Actinopterygii</taxon>
        <taxon>Neopterygii</taxon>
        <taxon>Teleostei</taxon>
        <taxon>Neoteleostei</taxon>
        <taxon>Acanthomorphata</taxon>
        <taxon>Gobiaria</taxon>
        <taxon>Gobiiformes</taxon>
        <taxon>Gobioidei</taxon>
        <taxon>Gobiidae</taxon>
        <taxon>Oxudercinae</taxon>
        <taxon>Periophthalmus</taxon>
    </lineage>
</organism>
<dbReference type="SMART" id="SM00408">
    <property type="entry name" value="IGc2"/>
    <property type="match status" value="2"/>
</dbReference>
<evidence type="ECO:0000256" key="4">
    <source>
        <dbReference type="ARBA" id="ARBA00023319"/>
    </source>
</evidence>
<dbReference type="SUPFAM" id="SSF48726">
    <property type="entry name" value="Immunoglobulin"/>
    <property type="match status" value="3"/>
</dbReference>
<dbReference type="Proteomes" id="UP000261520">
    <property type="component" value="Unplaced"/>
</dbReference>
<dbReference type="InterPro" id="IPR013098">
    <property type="entry name" value="Ig_I-set"/>
</dbReference>
<name>A0A3B4AEW7_9GOBI</name>
<dbReference type="InterPro" id="IPR013783">
    <property type="entry name" value="Ig-like_fold"/>
</dbReference>
<dbReference type="AlphaFoldDB" id="A0A3B4AEW7"/>
<dbReference type="InterPro" id="IPR003599">
    <property type="entry name" value="Ig_sub"/>
</dbReference>
<keyword evidence="7" id="KW-1185">Reference proteome</keyword>
<accession>A0A3B4AEW7</accession>
<evidence type="ECO:0000313" key="6">
    <source>
        <dbReference type="Ensembl" id="ENSPMGP00000015179.1"/>
    </source>
</evidence>
<dbReference type="PROSITE" id="PS50835">
    <property type="entry name" value="IG_LIKE"/>
    <property type="match status" value="2"/>
</dbReference>
<reference evidence="6" key="2">
    <citation type="submission" date="2025-09" db="UniProtKB">
        <authorList>
            <consortium name="Ensembl"/>
        </authorList>
    </citation>
    <scope>IDENTIFICATION</scope>
</reference>
<dbReference type="Pfam" id="PF13927">
    <property type="entry name" value="Ig_3"/>
    <property type="match status" value="1"/>
</dbReference>
<keyword evidence="4" id="KW-0393">Immunoglobulin domain</keyword>
<feature type="domain" description="Ig-like" evidence="5">
    <location>
        <begin position="211"/>
        <end position="292"/>
    </location>
</feature>
<proteinExistence type="predicted"/>
<keyword evidence="3" id="KW-0325">Glycoprotein</keyword>
<dbReference type="InterPro" id="IPR003598">
    <property type="entry name" value="Ig_sub2"/>
</dbReference>
<keyword evidence="1" id="KW-0732">Signal</keyword>
<dbReference type="InterPro" id="IPR013151">
    <property type="entry name" value="Immunoglobulin_dom"/>
</dbReference>
<dbReference type="STRING" id="409849.ENSPMGP00000015179"/>
<evidence type="ECO:0000256" key="3">
    <source>
        <dbReference type="ARBA" id="ARBA00023180"/>
    </source>
</evidence>
<evidence type="ECO:0000256" key="1">
    <source>
        <dbReference type="ARBA" id="ARBA00022729"/>
    </source>
</evidence>
<feature type="domain" description="Ig-like" evidence="5">
    <location>
        <begin position="116"/>
        <end position="206"/>
    </location>
</feature>
<dbReference type="PANTHER" id="PTHR44337">
    <property type="entry name" value="CARCINOEMBRYONIC ANTIGEN-RELATED CELL ADHESION MOLECULE 8"/>
    <property type="match status" value="1"/>
</dbReference>
<dbReference type="PANTHER" id="PTHR44337:SF20">
    <property type="entry name" value="CARCINOEMBRYONIC ANTIGEN-RELATED CELL ADHESION MOLECULE 5-RELATED"/>
    <property type="match status" value="1"/>
</dbReference>
<dbReference type="InterPro" id="IPR036179">
    <property type="entry name" value="Ig-like_dom_sf"/>
</dbReference>
<evidence type="ECO:0000256" key="2">
    <source>
        <dbReference type="ARBA" id="ARBA00023157"/>
    </source>
</evidence>
<dbReference type="SMART" id="SM00409">
    <property type="entry name" value="IG"/>
    <property type="match status" value="3"/>
</dbReference>
<sequence>MHFTPTGTCHGAGVITFDLLRVPTTETVTFTTSVQPTGTPFLAVTWSFNGITNIITSTDIDVVGSGYENRITLDKTTGSLMLGNLTEKDSGKYELIIITQTGLQHHGTAELKVLKPVSNTLLISNVTEMWEFNSSAVQMSCSASGSSLSFMWFNGSSEITTSSRVQLTNGNTTLTLISVNRFDQGPFTCHAFNPVSSQSSDPISLTIIFGPEKINLTISPLQEHYDEGADVSLLCLTASGPPAFIQWFVNGGLLPHTGAELRLVNLQISQSGIYSCQAYNNRTMKNETYPIYTCPHNGPCHCNHIIK</sequence>
<keyword evidence="2" id="KW-1015">Disulfide bond</keyword>
<dbReference type="Ensembl" id="ENSPMGT00000016182.1">
    <property type="protein sequence ID" value="ENSPMGP00000015179.1"/>
    <property type="gene ID" value="ENSPMGG00000012435.1"/>
</dbReference>
<evidence type="ECO:0000313" key="7">
    <source>
        <dbReference type="Proteomes" id="UP000261520"/>
    </source>
</evidence>
<dbReference type="Gene3D" id="2.60.40.10">
    <property type="entry name" value="Immunoglobulins"/>
    <property type="match status" value="3"/>
</dbReference>
<protein>
    <recommendedName>
        <fullName evidence="5">Ig-like domain-containing protein</fullName>
    </recommendedName>
</protein>
<dbReference type="Pfam" id="PF07679">
    <property type="entry name" value="I-set"/>
    <property type="match status" value="1"/>
</dbReference>
<evidence type="ECO:0000259" key="5">
    <source>
        <dbReference type="PROSITE" id="PS50835"/>
    </source>
</evidence>
<dbReference type="Pfam" id="PF00047">
    <property type="entry name" value="ig"/>
    <property type="match status" value="1"/>
</dbReference>